<evidence type="ECO:0000256" key="4">
    <source>
        <dbReference type="SAM" id="MobiDB-lite"/>
    </source>
</evidence>
<protein>
    <recommendedName>
        <fullName evidence="5">Zn(2)-C6 fungal-type domain-containing protein</fullName>
    </recommendedName>
</protein>
<feature type="region of interest" description="Disordered" evidence="4">
    <location>
        <begin position="122"/>
        <end position="150"/>
    </location>
</feature>
<evidence type="ECO:0000256" key="1">
    <source>
        <dbReference type="ARBA" id="ARBA00004123"/>
    </source>
</evidence>
<dbReference type="GO" id="GO:0000981">
    <property type="term" value="F:DNA-binding transcription factor activity, RNA polymerase II-specific"/>
    <property type="evidence" value="ECO:0007669"/>
    <property type="project" value="InterPro"/>
</dbReference>
<comment type="caution">
    <text evidence="6">The sequence shown here is derived from an EMBL/GenBank/DDBJ whole genome shotgun (WGS) entry which is preliminary data.</text>
</comment>
<dbReference type="PROSITE" id="PS50048">
    <property type="entry name" value="ZN2_CY6_FUNGAL_2"/>
    <property type="match status" value="1"/>
</dbReference>
<keyword evidence="2" id="KW-0479">Metal-binding</keyword>
<dbReference type="Pfam" id="PF04082">
    <property type="entry name" value="Fungal_trans"/>
    <property type="match status" value="1"/>
</dbReference>
<comment type="subcellular location">
    <subcellularLocation>
        <location evidence="1">Nucleus</location>
    </subcellularLocation>
</comment>
<dbReference type="InterPro" id="IPR007219">
    <property type="entry name" value="XnlR_reg_dom"/>
</dbReference>
<name>A0A8H4QVM8_9HELO</name>
<dbReference type="PANTHER" id="PTHR31001">
    <property type="entry name" value="UNCHARACTERIZED TRANSCRIPTIONAL REGULATORY PROTEIN"/>
    <property type="match status" value="1"/>
</dbReference>
<proteinExistence type="predicted"/>
<dbReference type="CDD" id="cd12148">
    <property type="entry name" value="fungal_TF_MHR"/>
    <property type="match status" value="1"/>
</dbReference>
<evidence type="ECO:0000256" key="2">
    <source>
        <dbReference type="ARBA" id="ARBA00022723"/>
    </source>
</evidence>
<feature type="region of interest" description="Disordered" evidence="4">
    <location>
        <begin position="78"/>
        <end position="97"/>
    </location>
</feature>
<dbReference type="CDD" id="cd00067">
    <property type="entry name" value="GAL4"/>
    <property type="match status" value="1"/>
</dbReference>
<dbReference type="SMART" id="SM00906">
    <property type="entry name" value="Fungal_trans"/>
    <property type="match status" value="1"/>
</dbReference>
<dbReference type="InterPro" id="IPR050613">
    <property type="entry name" value="Sec_Metabolite_Reg"/>
</dbReference>
<sequence length="834" mass="93477">MFAQPNTESPASAASSGAEPSPPAAVPPTHSPEQRKASHSAPHALSARSCVTCRRRKVKCDKQEPCSNCTKAGSQCVFPAPGRAPRRPRAGGKNTSEREAELLKRLRRLEGVVEELSGQVEVEAVKHSPSSDGSVHRDGDTNAESSSKSHKLRVVGMDEGTGTKREWIQRVLKIGQGPPKTAFGTDKIEVGMGRLVVDEGKSRYLAHPFWSQITDEVGEIREMLNDQDFESDSDAPAVPTDILTDTNHQSFIMGYSSSNVDLKPLHPLPSQIPFYWQTYLDNVHPLTMVLHAPTMSKTIKEVQNNLESLSRSTEALMFSIYYATITSMNGTEVQTNFGISKELLLKQYRFGAEQALARAGLLNTSEIVTIQAFVLFLICVRRHDDTRFVWTLTGLAIRIAQSIGLHRDGARFGLSPFDIEMRRRLWWQVCILDVRASEDHGSDPSILDSTFDTEFPTSVNDEDLDPSYTEPPTRRPGVSQMTFCLIRYEICSLTRKLSYNPPTTSPCRVAMDSWTFEDKENLIRERAHRIEEVYLKYCEDAGPLYWVAATVARLITAKMSLILYHPLTQPGQPSTLSQETRDRLLMASIEILEYSKVLEEESSTKQWGWLFRTYIQWHAIAYILGELCTRPNSTIVERAWRAIDNVFGDWGTAVVHGKSGMLWKPLKRLMLKARRKREENMASAINGESLDSGISNDILRPPAVQYPRIMPRNVTRERLLPHCTPTINMGEGAPVADTTDSAFEDDTAMMAPQIVGMGMLAPEQVQLQMQQQAGSQQTPWLMDDNALLDLDMNLDGDVSWEGWDDLVKDFQMEVGNPQIDMQRGPTLGGMGTWW</sequence>
<dbReference type="InterPro" id="IPR036864">
    <property type="entry name" value="Zn2-C6_fun-type_DNA-bd_sf"/>
</dbReference>
<gene>
    <name evidence="6" type="ORF">G7Y89_g14938</name>
</gene>
<dbReference type="InterPro" id="IPR001138">
    <property type="entry name" value="Zn2Cys6_DnaBD"/>
</dbReference>
<dbReference type="GO" id="GO:0008270">
    <property type="term" value="F:zinc ion binding"/>
    <property type="evidence" value="ECO:0007669"/>
    <property type="project" value="InterPro"/>
</dbReference>
<dbReference type="Gene3D" id="4.10.240.10">
    <property type="entry name" value="Zn(2)-C6 fungal-type DNA-binding domain"/>
    <property type="match status" value="1"/>
</dbReference>
<evidence type="ECO:0000313" key="7">
    <source>
        <dbReference type="Proteomes" id="UP000566819"/>
    </source>
</evidence>
<dbReference type="EMBL" id="JAAMPI010002121">
    <property type="protein sequence ID" value="KAF4618365.1"/>
    <property type="molecule type" value="Genomic_DNA"/>
</dbReference>
<keyword evidence="7" id="KW-1185">Reference proteome</keyword>
<feature type="compositionally biased region" description="Pro residues" evidence="4">
    <location>
        <begin position="20"/>
        <end position="30"/>
    </location>
</feature>
<organism evidence="6 7">
    <name type="scientific">Cudoniella acicularis</name>
    <dbReference type="NCBI Taxonomy" id="354080"/>
    <lineage>
        <taxon>Eukaryota</taxon>
        <taxon>Fungi</taxon>
        <taxon>Dikarya</taxon>
        <taxon>Ascomycota</taxon>
        <taxon>Pezizomycotina</taxon>
        <taxon>Leotiomycetes</taxon>
        <taxon>Helotiales</taxon>
        <taxon>Tricladiaceae</taxon>
        <taxon>Cudoniella</taxon>
    </lineage>
</organism>
<feature type="compositionally biased region" description="Low complexity" evidence="4">
    <location>
        <begin position="9"/>
        <end position="19"/>
    </location>
</feature>
<dbReference type="GO" id="GO:0005634">
    <property type="term" value="C:nucleus"/>
    <property type="evidence" value="ECO:0007669"/>
    <property type="project" value="UniProtKB-SubCell"/>
</dbReference>
<evidence type="ECO:0000259" key="5">
    <source>
        <dbReference type="PROSITE" id="PS50048"/>
    </source>
</evidence>
<dbReference type="GO" id="GO:0003677">
    <property type="term" value="F:DNA binding"/>
    <property type="evidence" value="ECO:0007669"/>
    <property type="project" value="InterPro"/>
</dbReference>
<reference evidence="6 7" key="1">
    <citation type="submission" date="2020-03" db="EMBL/GenBank/DDBJ databases">
        <title>Draft Genome Sequence of Cudoniella acicularis.</title>
        <authorList>
            <person name="Buettner E."/>
            <person name="Kellner H."/>
        </authorList>
    </citation>
    <scope>NUCLEOTIDE SEQUENCE [LARGE SCALE GENOMIC DNA]</scope>
    <source>
        <strain evidence="6 7">DSM 108380</strain>
    </source>
</reference>
<feature type="region of interest" description="Disordered" evidence="4">
    <location>
        <begin position="1"/>
        <end position="48"/>
    </location>
</feature>
<evidence type="ECO:0000313" key="6">
    <source>
        <dbReference type="EMBL" id="KAF4618365.1"/>
    </source>
</evidence>
<keyword evidence="3" id="KW-0539">Nucleus</keyword>
<dbReference type="SMART" id="SM00066">
    <property type="entry name" value="GAL4"/>
    <property type="match status" value="1"/>
</dbReference>
<accession>A0A8H4QVM8</accession>
<dbReference type="PROSITE" id="PS00463">
    <property type="entry name" value="ZN2_CY6_FUNGAL_1"/>
    <property type="match status" value="1"/>
</dbReference>
<feature type="domain" description="Zn(2)-C6 fungal-type" evidence="5">
    <location>
        <begin position="49"/>
        <end position="78"/>
    </location>
</feature>
<dbReference type="SUPFAM" id="SSF57701">
    <property type="entry name" value="Zn2/Cys6 DNA-binding domain"/>
    <property type="match status" value="1"/>
</dbReference>
<dbReference type="GO" id="GO:0006351">
    <property type="term" value="P:DNA-templated transcription"/>
    <property type="evidence" value="ECO:0007669"/>
    <property type="project" value="InterPro"/>
</dbReference>
<dbReference type="PANTHER" id="PTHR31001:SF50">
    <property type="entry name" value="ZN(II)2CYS6 TRANSCRIPTION FACTOR (EUROFUNG)"/>
    <property type="match status" value="1"/>
</dbReference>
<dbReference type="Pfam" id="PF00172">
    <property type="entry name" value="Zn_clus"/>
    <property type="match status" value="1"/>
</dbReference>
<dbReference type="OrthoDB" id="435881at2759"/>
<dbReference type="AlphaFoldDB" id="A0A8H4QVM8"/>
<dbReference type="Proteomes" id="UP000566819">
    <property type="component" value="Unassembled WGS sequence"/>
</dbReference>
<evidence type="ECO:0000256" key="3">
    <source>
        <dbReference type="ARBA" id="ARBA00023242"/>
    </source>
</evidence>